<keyword evidence="2" id="KW-0614">Plasmid</keyword>
<protein>
    <submittedName>
        <fullName evidence="2">Protein of unknwon function (DUF3310)</fullName>
    </submittedName>
</protein>
<evidence type="ECO:0000313" key="3">
    <source>
        <dbReference type="Proteomes" id="UP000057820"/>
    </source>
</evidence>
<organism evidence="2 3">
    <name type="scientific">Nocardia farcinica</name>
    <dbReference type="NCBI Taxonomy" id="37329"/>
    <lineage>
        <taxon>Bacteria</taxon>
        <taxon>Bacillati</taxon>
        <taxon>Actinomycetota</taxon>
        <taxon>Actinomycetes</taxon>
        <taxon>Mycobacteriales</taxon>
        <taxon>Nocardiaceae</taxon>
        <taxon>Nocardia</taxon>
    </lineage>
</organism>
<dbReference type="KEGG" id="nfr:ERS450000_05918"/>
<gene>
    <name evidence="2" type="ORF">ERS450000_05918</name>
</gene>
<feature type="region of interest" description="Disordered" evidence="1">
    <location>
        <begin position="1"/>
        <end position="26"/>
    </location>
</feature>
<reference evidence="3" key="1">
    <citation type="submission" date="2015-03" db="EMBL/GenBank/DDBJ databases">
        <authorList>
            <consortium name="Pathogen Informatics"/>
        </authorList>
    </citation>
    <scope>NUCLEOTIDE SEQUENCE [LARGE SCALE GENOMIC DNA]</scope>
    <source>
        <strain evidence="3">NCTC11134</strain>
        <plasmid evidence="3">2</plasmid>
    </source>
</reference>
<dbReference type="AlphaFoldDB" id="A0A0H5PP39"/>
<sequence>MTRKTFAEVPGDTMRDVATGVGDDPTNPDYYKFPNGAETIDLTEWLSSCGGQAVQYIARATRIDGKVKGNPIEDLRKSLWFINREIARLEAATSKKEH</sequence>
<accession>A0A0H5PP39</accession>
<evidence type="ECO:0000256" key="1">
    <source>
        <dbReference type="SAM" id="MobiDB-lite"/>
    </source>
</evidence>
<name>A0A0H5PP39_NOCFR</name>
<dbReference type="Proteomes" id="UP000057820">
    <property type="component" value="Plasmid 2"/>
</dbReference>
<evidence type="ECO:0000313" key="2">
    <source>
        <dbReference type="EMBL" id="CRY84211.1"/>
    </source>
</evidence>
<dbReference type="RefSeq" id="WP_240327345.1">
    <property type="nucleotide sequence ID" value="NZ_CP031418.1"/>
</dbReference>
<geneLocation type="plasmid" evidence="2">
    <name>2</name>
</geneLocation>
<dbReference type="EMBL" id="LN868939">
    <property type="protein sequence ID" value="CRY84211.1"/>
    <property type="molecule type" value="Genomic_DNA"/>
</dbReference>
<proteinExistence type="predicted"/>